<sequence length="283" mass="30833">MPRRPLLGNWQEEEAYERDRKRLIQGHDGTSVDARAAVATMARKVRHHTTPCALAPVPADGCVRFYTPVMLQNGSTLGFLSVDLDDRVKAATGWQVASGTAPAEEAQLRNTVVLAPGPVPPTDAFPIPKGEEDMLHYGQPFYIMSVPALCEDPLSLMSESKSPSSCSKVTGKYQNVYFSPDGASPGAVWCVDFLNPGYREDMRDQPVKADDLLVVRHVMTNMPLVSVKETFVNDFGPQYEVGAGRIAPAATRKKGFPMADENVWVFIHDGQGCEDNGAPSPAQ</sequence>
<proteinExistence type="predicted"/>
<dbReference type="EMBL" id="ATMH01004722">
    <property type="protein sequence ID" value="EPY29106.1"/>
    <property type="molecule type" value="Genomic_DNA"/>
</dbReference>
<dbReference type="PANTHER" id="PTHR24274:SF2">
    <property type="entry name" value="CYSTEINE PEPTIDASE, PUTATIVE-RELATED"/>
    <property type="match status" value="1"/>
</dbReference>
<gene>
    <name evidence="1" type="ORF">STCU_04722</name>
</gene>
<dbReference type="GO" id="GO:0060271">
    <property type="term" value="P:cilium assembly"/>
    <property type="evidence" value="ECO:0007669"/>
    <property type="project" value="TreeGrafter"/>
</dbReference>
<evidence type="ECO:0000313" key="2">
    <source>
        <dbReference type="Proteomes" id="UP000015354"/>
    </source>
</evidence>
<reference evidence="1 2" key="1">
    <citation type="journal article" date="2013" name="PLoS ONE">
        <title>Predicting the Proteins of Angomonas deanei, Strigomonas culicis and Their Respective Endosymbionts Reveals New Aspects of the Trypanosomatidae Family.</title>
        <authorList>
            <person name="Motta M.C."/>
            <person name="Martins A.C."/>
            <person name="de Souza S.S."/>
            <person name="Catta-Preta C.M."/>
            <person name="Silva R."/>
            <person name="Klein C.C."/>
            <person name="de Almeida L.G."/>
            <person name="de Lima Cunha O."/>
            <person name="Ciapina L.P."/>
            <person name="Brocchi M."/>
            <person name="Colabardini A.C."/>
            <person name="de Araujo Lima B."/>
            <person name="Machado C.R."/>
            <person name="de Almeida Soares C.M."/>
            <person name="Probst C.M."/>
            <person name="de Menezes C.B."/>
            <person name="Thompson C.E."/>
            <person name="Bartholomeu D.C."/>
            <person name="Gradia D.F."/>
            <person name="Pavoni D.P."/>
            <person name="Grisard E.C."/>
            <person name="Fantinatti-Garboggini F."/>
            <person name="Marchini F.K."/>
            <person name="Rodrigues-Luiz G.F."/>
            <person name="Wagner G."/>
            <person name="Goldman G.H."/>
            <person name="Fietto J.L."/>
            <person name="Elias M.C."/>
            <person name="Goldman M.H."/>
            <person name="Sagot M.F."/>
            <person name="Pereira M."/>
            <person name="Stoco P.H."/>
            <person name="de Mendonca-Neto R.P."/>
            <person name="Teixeira S.M."/>
            <person name="Maciel T.E."/>
            <person name="de Oliveira Mendes T.A."/>
            <person name="Urmenyi T.P."/>
            <person name="de Souza W."/>
            <person name="Schenkman S."/>
            <person name="de Vasconcelos A.T."/>
        </authorList>
    </citation>
    <scope>NUCLEOTIDE SEQUENCE [LARGE SCALE GENOMIC DNA]</scope>
</reference>
<organism evidence="1 2">
    <name type="scientific">Strigomonas culicis</name>
    <dbReference type="NCBI Taxonomy" id="28005"/>
    <lineage>
        <taxon>Eukaryota</taxon>
        <taxon>Discoba</taxon>
        <taxon>Euglenozoa</taxon>
        <taxon>Kinetoplastea</taxon>
        <taxon>Metakinetoplastina</taxon>
        <taxon>Trypanosomatida</taxon>
        <taxon>Trypanosomatidae</taxon>
        <taxon>Strigomonadinae</taxon>
        <taxon>Strigomonas</taxon>
    </lineage>
</organism>
<dbReference type="AlphaFoldDB" id="S9VPY3"/>
<protein>
    <submittedName>
        <fullName evidence="1">Calpain-like cysteine peptidase</fullName>
    </submittedName>
</protein>
<keyword evidence="2" id="KW-1185">Reference proteome</keyword>
<comment type="caution">
    <text evidence="1">The sequence shown here is derived from an EMBL/GenBank/DDBJ whole genome shotgun (WGS) entry which is preliminary data.</text>
</comment>
<dbReference type="Proteomes" id="UP000015354">
    <property type="component" value="Unassembled WGS sequence"/>
</dbReference>
<dbReference type="InterPro" id="IPR055325">
    <property type="entry name" value="CF161"/>
</dbReference>
<evidence type="ECO:0000313" key="1">
    <source>
        <dbReference type="EMBL" id="EPY29106.1"/>
    </source>
</evidence>
<dbReference type="PANTHER" id="PTHR24274">
    <property type="entry name" value="CILIA- AND FLAGELLA-ASSOCIATED PROTEIN 161"/>
    <property type="match status" value="1"/>
</dbReference>
<accession>S9VPY3</accession>
<dbReference type="OrthoDB" id="444540at2759"/>
<dbReference type="GO" id="GO:0031514">
    <property type="term" value="C:motile cilium"/>
    <property type="evidence" value="ECO:0007669"/>
    <property type="project" value="TreeGrafter"/>
</dbReference>
<name>S9VPY3_9TRYP</name>